<keyword evidence="10" id="KW-1185">Reference proteome</keyword>
<name>A0A8B8A993_CRAVI</name>
<dbReference type="PIRSF" id="PIRSF000336">
    <property type="entry name" value="TH"/>
    <property type="match status" value="1"/>
</dbReference>
<evidence type="ECO:0000256" key="5">
    <source>
        <dbReference type="ARBA" id="ARBA00023004"/>
    </source>
</evidence>
<feature type="binding site" evidence="7">
    <location>
        <position position="344"/>
    </location>
    <ligand>
        <name>Fe cation</name>
        <dbReference type="ChEBI" id="CHEBI:24875"/>
    </ligand>
</feature>
<dbReference type="PRINTS" id="PR00372">
    <property type="entry name" value="FYWHYDRXLASE"/>
</dbReference>
<gene>
    <name evidence="11" type="primary">LOC111100428</name>
</gene>
<dbReference type="Pfam" id="PF00351">
    <property type="entry name" value="Biopterin_H"/>
    <property type="match status" value="1"/>
</dbReference>
<dbReference type="InterPro" id="IPR001273">
    <property type="entry name" value="ArAA_hydroxylase"/>
</dbReference>
<feature type="binding site" evidence="7">
    <location>
        <position position="389"/>
    </location>
    <ligand>
        <name>Fe cation</name>
        <dbReference type="ChEBI" id="CHEBI:24875"/>
    </ligand>
</feature>
<dbReference type="PANTHER" id="PTHR11473">
    <property type="entry name" value="AROMATIC AMINO ACID HYDROXYLASE"/>
    <property type="match status" value="1"/>
</dbReference>
<keyword evidence="6" id="KW-0503">Monooxygenase</keyword>
<sequence length="515" mass="59053">MFAAEPSVISPTQDPATVKRRLAFQKSYSQEHGGSWRRKSLIEDARFETVTNIEFAKRERTLSGRGSISEEEEVFIQNGDTTSPVETEPPRVYVILVTLKEGMATSLSRIIRVFETTKVFLEHIESRKSHKPGAIFDVLIQCVCSRQKVTSLMNTIRQNPSTVEVKVVGNKDTENKDTWFPRHIAELDNCTHLVTKFEPELDCDHPGFTDEEYKKRRKHIADIAFEYKHGHPIPRVEYTEEEVATWRHVYKQLIDLFPTHACREHIEAFKGLEKEGVYSENQIPQLEDVSNFLKRKTGFQLRPVSGLLSARDFLASLAFRVFQCTQYVRHGSKPDHSPEPDCIHELLGHVPMLSVPAFAQFSQEIGLASLGATDQDIEKLATLYWFTVEFGLVRQDGQLRAYGAGTLSSYGELKHALSDSPKQLPFSPAVTSVQEYTDEDFQPVYFYVESFDDMMQKMRDYASTIKRPLDLRYEPFTQSIQVIEQRETLETLSSALRTEVRNLEKLVKRMDLVSV</sequence>
<dbReference type="PROSITE" id="PS00367">
    <property type="entry name" value="BH4_AAA_HYDROXYL_1"/>
    <property type="match status" value="1"/>
</dbReference>
<evidence type="ECO:0000256" key="4">
    <source>
        <dbReference type="ARBA" id="ARBA00023002"/>
    </source>
</evidence>
<dbReference type="AlphaFoldDB" id="A0A8B8A993"/>
<dbReference type="InterPro" id="IPR036951">
    <property type="entry name" value="ArAA_hydroxylase_sf"/>
</dbReference>
<reference evidence="11" key="1">
    <citation type="submission" date="2025-08" db="UniProtKB">
        <authorList>
            <consortium name="RefSeq"/>
        </authorList>
    </citation>
    <scope>IDENTIFICATION</scope>
    <source>
        <tissue evidence="11">Whole sample</tissue>
    </source>
</reference>
<dbReference type="GO" id="GO:0004511">
    <property type="term" value="F:tyrosine 3-monooxygenase activity"/>
    <property type="evidence" value="ECO:0007669"/>
    <property type="project" value="TreeGrafter"/>
</dbReference>
<comment type="cofactor">
    <cofactor evidence="1 8">
        <name>Fe(2+)</name>
        <dbReference type="ChEBI" id="CHEBI:29033"/>
    </cofactor>
</comment>
<evidence type="ECO:0000259" key="9">
    <source>
        <dbReference type="PROSITE" id="PS51410"/>
    </source>
</evidence>
<dbReference type="Gene3D" id="1.10.800.10">
    <property type="entry name" value="Aromatic amino acid hydroxylase"/>
    <property type="match status" value="1"/>
</dbReference>
<dbReference type="Proteomes" id="UP000694844">
    <property type="component" value="Chromosome 6"/>
</dbReference>
<dbReference type="SUPFAM" id="SSF56534">
    <property type="entry name" value="Aromatic aminoacid monoxygenases, catalytic and oligomerization domains"/>
    <property type="match status" value="1"/>
</dbReference>
<dbReference type="PROSITE" id="PS51410">
    <property type="entry name" value="BH4_AAA_HYDROXYL_2"/>
    <property type="match status" value="1"/>
</dbReference>
<dbReference type="FunFam" id="1.10.800.10:FF:000004">
    <property type="entry name" value="Tyrosine 3-monooxygenase"/>
    <property type="match status" value="1"/>
</dbReference>
<dbReference type="InterPro" id="IPR036329">
    <property type="entry name" value="Aro-AA_hydroxylase_C_sf"/>
</dbReference>
<dbReference type="SUPFAM" id="SSF55021">
    <property type="entry name" value="ACT-like"/>
    <property type="match status" value="1"/>
</dbReference>
<evidence type="ECO:0000313" key="10">
    <source>
        <dbReference type="Proteomes" id="UP000694844"/>
    </source>
</evidence>
<dbReference type="InterPro" id="IPR019773">
    <property type="entry name" value="Tyrosine_3-monooxygenase-like"/>
</dbReference>
<dbReference type="InterPro" id="IPR019774">
    <property type="entry name" value="Aromatic-AA_hydroxylase_C"/>
</dbReference>
<dbReference type="RefSeq" id="XP_022288026.1">
    <property type="nucleotide sequence ID" value="XM_022432318.1"/>
</dbReference>
<evidence type="ECO:0000256" key="8">
    <source>
        <dbReference type="PIRSR" id="PIRSR601273-2"/>
    </source>
</evidence>
<dbReference type="InterPro" id="IPR045865">
    <property type="entry name" value="ACT-like_dom_sf"/>
</dbReference>
<dbReference type="GO" id="GO:0005506">
    <property type="term" value="F:iron ion binding"/>
    <property type="evidence" value="ECO:0007669"/>
    <property type="project" value="InterPro"/>
</dbReference>
<dbReference type="OrthoDB" id="983542at2759"/>
<keyword evidence="3 7" id="KW-0479">Metal-binding</keyword>
<feature type="binding site" evidence="7">
    <location>
        <position position="349"/>
    </location>
    <ligand>
        <name>Fe cation</name>
        <dbReference type="ChEBI" id="CHEBI:24875"/>
    </ligand>
</feature>
<proteinExistence type="inferred from homology"/>
<comment type="similarity">
    <text evidence="2">Belongs to the biopterin-dependent aromatic amino acid hydroxylase family.</text>
</comment>
<dbReference type="GO" id="GO:0043204">
    <property type="term" value="C:perikaryon"/>
    <property type="evidence" value="ECO:0007669"/>
    <property type="project" value="TreeGrafter"/>
</dbReference>
<evidence type="ECO:0000256" key="6">
    <source>
        <dbReference type="ARBA" id="ARBA00023033"/>
    </source>
</evidence>
<evidence type="ECO:0000256" key="2">
    <source>
        <dbReference type="ARBA" id="ARBA00009712"/>
    </source>
</evidence>
<dbReference type="GeneID" id="111100428"/>
<accession>A0A8B8A993</accession>
<keyword evidence="4" id="KW-0560">Oxidoreductase</keyword>
<dbReference type="GO" id="GO:0009072">
    <property type="term" value="P:aromatic amino acid metabolic process"/>
    <property type="evidence" value="ECO:0007669"/>
    <property type="project" value="InterPro"/>
</dbReference>
<evidence type="ECO:0000256" key="1">
    <source>
        <dbReference type="ARBA" id="ARBA00001954"/>
    </source>
</evidence>
<evidence type="ECO:0000256" key="3">
    <source>
        <dbReference type="ARBA" id="ARBA00022723"/>
    </source>
</evidence>
<dbReference type="GO" id="GO:0046189">
    <property type="term" value="P:phenol-containing compound biosynthetic process"/>
    <property type="evidence" value="ECO:0007669"/>
    <property type="project" value="UniProtKB-ARBA"/>
</dbReference>
<keyword evidence="5 7" id="KW-0408">Iron</keyword>
<evidence type="ECO:0000313" key="11">
    <source>
        <dbReference type="RefSeq" id="XP_022288026.1"/>
    </source>
</evidence>
<evidence type="ECO:0000256" key="7">
    <source>
        <dbReference type="PIRSR" id="PIRSR000336-1"/>
    </source>
</evidence>
<dbReference type="KEGG" id="cvn:111100428"/>
<dbReference type="PANTHER" id="PTHR11473:SF15">
    <property type="entry name" value="TYROSINE 3-MONOOXYGENASE"/>
    <property type="match status" value="1"/>
</dbReference>
<dbReference type="GO" id="GO:0005737">
    <property type="term" value="C:cytoplasm"/>
    <property type="evidence" value="ECO:0007669"/>
    <property type="project" value="TreeGrafter"/>
</dbReference>
<feature type="domain" description="Biopterin-dependent aromatic amino acid hydroxylase family profile" evidence="9">
    <location>
        <begin position="165"/>
        <end position="511"/>
    </location>
</feature>
<protein>
    <submittedName>
        <fullName evidence="11">Tyrosine 3-monooxygenase-like</fullName>
    </submittedName>
</protein>
<dbReference type="GO" id="GO:0030424">
    <property type="term" value="C:axon"/>
    <property type="evidence" value="ECO:0007669"/>
    <property type="project" value="TreeGrafter"/>
</dbReference>
<organism evidence="10 11">
    <name type="scientific">Crassostrea virginica</name>
    <name type="common">Eastern oyster</name>
    <dbReference type="NCBI Taxonomy" id="6565"/>
    <lineage>
        <taxon>Eukaryota</taxon>
        <taxon>Metazoa</taxon>
        <taxon>Spiralia</taxon>
        <taxon>Lophotrochozoa</taxon>
        <taxon>Mollusca</taxon>
        <taxon>Bivalvia</taxon>
        <taxon>Autobranchia</taxon>
        <taxon>Pteriomorphia</taxon>
        <taxon>Ostreida</taxon>
        <taxon>Ostreoidea</taxon>
        <taxon>Ostreidae</taxon>
        <taxon>Crassostrea</taxon>
    </lineage>
</organism>
<dbReference type="InterPro" id="IPR018301">
    <property type="entry name" value="ArAA_hydroxylase_Fe/CU_BS"/>
</dbReference>